<dbReference type="AlphaFoldDB" id="A0A1G6TRJ2"/>
<dbReference type="RefSeq" id="WP_068308642.1">
    <property type="nucleotide sequence ID" value="NZ_FNAK01000001.1"/>
</dbReference>
<reference evidence="2 3" key="1">
    <citation type="submission" date="2016-10" db="EMBL/GenBank/DDBJ databases">
        <authorList>
            <person name="de Groot N.N."/>
        </authorList>
    </citation>
    <scope>NUCLEOTIDE SEQUENCE [LARGE SCALE GENOMIC DNA]</scope>
    <source>
        <strain evidence="2 3">CGMCC 1.9109</strain>
    </source>
</reference>
<evidence type="ECO:0000256" key="1">
    <source>
        <dbReference type="SAM" id="Phobius"/>
    </source>
</evidence>
<keyword evidence="1" id="KW-0472">Membrane</keyword>
<name>A0A1G6TRJ2_9PROT</name>
<evidence type="ECO:0008006" key="4">
    <source>
        <dbReference type="Google" id="ProtNLM"/>
    </source>
</evidence>
<dbReference type="STRING" id="637679.GCA_001550055_00560"/>
<dbReference type="OrthoDB" id="7594726at2"/>
<organism evidence="2 3">
    <name type="scientific">Kordiimonas lacus</name>
    <dbReference type="NCBI Taxonomy" id="637679"/>
    <lineage>
        <taxon>Bacteria</taxon>
        <taxon>Pseudomonadati</taxon>
        <taxon>Pseudomonadota</taxon>
        <taxon>Alphaproteobacteria</taxon>
        <taxon>Kordiimonadales</taxon>
        <taxon>Kordiimonadaceae</taxon>
        <taxon>Kordiimonas</taxon>
    </lineage>
</organism>
<gene>
    <name evidence="2" type="ORF">SAMN04488071_0330</name>
</gene>
<keyword evidence="1" id="KW-1133">Transmembrane helix</keyword>
<sequence length="340" mass="37928">MAKEIWLWLKEMAGKALGGLGGWLRKLWRYLMGWLSTVSGSTWRKVAIAVPVLVFLYIVLGMMVVHRVDDSMDDVPAAPKGGSQAVTTVAYLVRREAMDHNWTPNDPIFLPGWWVDNTPNYQMGLKSALERFSFELRDQLGRMRGSSTVDENLQRAASGLGIEPDRWVIDFSTSMLPTRPSDSFYKEAVKELEAYNVRLVQGDAIFERRADNFLATIDRIALDLGASSAALEQYVGENAGGVLPDLGADDLFYQVKGQVYGYLMILKALRQDFPNVIEDRELGALYDELISSMTRAAMLDPILVSNGAADGLAANHLSVQGFYLLRARTQLREVSNILLK</sequence>
<evidence type="ECO:0000313" key="2">
    <source>
        <dbReference type="EMBL" id="SDD31690.1"/>
    </source>
</evidence>
<keyword evidence="1" id="KW-0812">Transmembrane</keyword>
<feature type="transmembrane region" description="Helical" evidence="1">
    <location>
        <begin position="46"/>
        <end position="65"/>
    </location>
</feature>
<accession>A0A1G6TRJ2</accession>
<dbReference type="InterPro" id="IPR016936">
    <property type="entry name" value="UCP029693"/>
</dbReference>
<evidence type="ECO:0000313" key="3">
    <source>
        <dbReference type="Proteomes" id="UP000183685"/>
    </source>
</evidence>
<protein>
    <recommendedName>
        <fullName evidence="4">DUF2333 domain-containing protein</fullName>
    </recommendedName>
</protein>
<dbReference type="Proteomes" id="UP000183685">
    <property type="component" value="Unassembled WGS sequence"/>
</dbReference>
<dbReference type="Pfam" id="PF10095">
    <property type="entry name" value="DUF2333"/>
    <property type="match status" value="2"/>
</dbReference>
<proteinExistence type="predicted"/>
<dbReference type="EMBL" id="FNAK01000001">
    <property type="protein sequence ID" value="SDD31690.1"/>
    <property type="molecule type" value="Genomic_DNA"/>
</dbReference>
<keyword evidence="3" id="KW-1185">Reference proteome</keyword>